<dbReference type="Pfam" id="PF09532">
    <property type="entry name" value="FDF"/>
    <property type="match status" value="1"/>
</dbReference>
<dbReference type="EMBL" id="UXUI01007724">
    <property type="protein sequence ID" value="VDD89070.1"/>
    <property type="molecule type" value="Genomic_DNA"/>
</dbReference>
<feature type="short sequence motif" description="FFD box" evidence="2">
    <location>
        <begin position="336"/>
        <end position="352"/>
    </location>
</feature>
<evidence type="ECO:0000259" key="8">
    <source>
        <dbReference type="PROSITE" id="PS52002"/>
    </source>
</evidence>
<organism evidence="11">
    <name type="scientific">Enterobius vermicularis</name>
    <name type="common">Human pinworm</name>
    <dbReference type="NCBI Taxonomy" id="51028"/>
    <lineage>
        <taxon>Eukaryota</taxon>
        <taxon>Metazoa</taxon>
        <taxon>Ecdysozoa</taxon>
        <taxon>Nematoda</taxon>
        <taxon>Chromadorea</taxon>
        <taxon>Rhabditida</taxon>
        <taxon>Spirurina</taxon>
        <taxon>Oxyuridomorpha</taxon>
        <taxon>Oxyuroidea</taxon>
        <taxon>Oxyuridae</taxon>
        <taxon>Enterobius</taxon>
    </lineage>
</organism>
<dbReference type="CDD" id="cd01736">
    <property type="entry name" value="LSm14_N"/>
    <property type="match status" value="1"/>
</dbReference>
<reference evidence="11" key="1">
    <citation type="submission" date="2017-02" db="UniProtKB">
        <authorList>
            <consortium name="WormBaseParasite"/>
        </authorList>
    </citation>
    <scope>IDENTIFICATION</scope>
</reference>
<feature type="domain" description="Sm" evidence="8">
    <location>
        <begin position="1"/>
        <end position="81"/>
    </location>
</feature>
<feature type="region of interest" description="Disordered" evidence="4">
    <location>
        <begin position="138"/>
        <end position="230"/>
    </location>
</feature>
<dbReference type="InterPro" id="IPR010920">
    <property type="entry name" value="LSM_dom_sf"/>
</dbReference>
<evidence type="ECO:0000256" key="1">
    <source>
        <dbReference type="ARBA" id="ARBA00010415"/>
    </source>
</evidence>
<evidence type="ECO:0000313" key="11">
    <source>
        <dbReference type="WBParaSite" id="EVEC_0000424701-mRNA-1"/>
    </source>
</evidence>
<evidence type="ECO:0000256" key="4">
    <source>
        <dbReference type="SAM" id="MobiDB-lite"/>
    </source>
</evidence>
<dbReference type="GO" id="GO:0033962">
    <property type="term" value="P:P-body assembly"/>
    <property type="evidence" value="ECO:0007669"/>
    <property type="project" value="TreeGrafter"/>
</dbReference>
<name>A0A0N4V2L8_ENTVE</name>
<dbReference type="GO" id="GO:0000932">
    <property type="term" value="C:P-body"/>
    <property type="evidence" value="ECO:0007669"/>
    <property type="project" value="TreeGrafter"/>
</dbReference>
<evidence type="ECO:0000256" key="2">
    <source>
        <dbReference type="PROSITE-ProRule" id="PRU00846"/>
    </source>
</evidence>
<dbReference type="PANTHER" id="PTHR13586:SF0">
    <property type="entry name" value="TRAILER HITCH, ISOFORM H"/>
    <property type="match status" value="1"/>
</dbReference>
<dbReference type="GO" id="GO:0034063">
    <property type="term" value="P:stress granule assembly"/>
    <property type="evidence" value="ECO:0007669"/>
    <property type="project" value="TreeGrafter"/>
</dbReference>
<dbReference type="Pfam" id="PF12701">
    <property type="entry name" value="LSM14"/>
    <property type="match status" value="1"/>
</dbReference>
<feature type="region of interest" description="Disordered" evidence="4">
    <location>
        <begin position="304"/>
        <end position="337"/>
    </location>
</feature>
<evidence type="ECO:0000313" key="9">
    <source>
        <dbReference type="EMBL" id="VDD89070.1"/>
    </source>
</evidence>
<dbReference type="InterPro" id="IPR019050">
    <property type="entry name" value="FDF_dom"/>
</dbReference>
<dbReference type="Gene3D" id="2.30.30.100">
    <property type="match status" value="1"/>
</dbReference>
<proteinExistence type="inferred from homology"/>
<dbReference type="InterPro" id="IPR047575">
    <property type="entry name" value="Sm"/>
</dbReference>
<dbReference type="GO" id="GO:0003729">
    <property type="term" value="F:mRNA binding"/>
    <property type="evidence" value="ECO:0007669"/>
    <property type="project" value="TreeGrafter"/>
</dbReference>
<dbReference type="PROSITE" id="PS51512">
    <property type="entry name" value="DFDF"/>
    <property type="match status" value="1"/>
</dbReference>
<dbReference type="InterPro" id="IPR025768">
    <property type="entry name" value="TFG_box"/>
</dbReference>
<feature type="region of interest" description="Disordered" evidence="4">
    <location>
        <begin position="411"/>
        <end position="438"/>
    </location>
</feature>
<feature type="short sequence motif" description="TFG box" evidence="3">
    <location>
        <begin position="360"/>
        <end position="380"/>
    </location>
</feature>
<dbReference type="PROSITE" id="PS51536">
    <property type="entry name" value="TFG"/>
    <property type="match status" value="1"/>
</dbReference>
<protein>
    <submittedName>
        <fullName evidence="11">LSM14 domain-containing protein</fullName>
    </submittedName>
</protein>
<gene>
    <name evidence="9" type="ORF">EVEC_LOCUS3955</name>
</gene>
<feature type="compositionally biased region" description="Basic and acidic residues" evidence="4">
    <location>
        <begin position="314"/>
        <end position="324"/>
    </location>
</feature>
<dbReference type="Proteomes" id="UP000274131">
    <property type="component" value="Unassembled WGS sequence"/>
</dbReference>
<keyword evidence="10" id="KW-1185">Reference proteome</keyword>
<feature type="domain" description="FFD box profile" evidence="6">
    <location>
        <begin position="336"/>
        <end position="352"/>
    </location>
</feature>
<dbReference type="SMART" id="SM01271">
    <property type="entry name" value="LSM14"/>
    <property type="match status" value="1"/>
</dbReference>
<dbReference type="PROSITE" id="PS52002">
    <property type="entry name" value="SM"/>
    <property type="match status" value="1"/>
</dbReference>
<comment type="similarity">
    <text evidence="1">Belongs to the LSM14 family.</text>
</comment>
<evidence type="ECO:0000259" key="5">
    <source>
        <dbReference type="PROSITE" id="PS51512"/>
    </source>
</evidence>
<dbReference type="STRING" id="51028.A0A0N4V2L8"/>
<dbReference type="OrthoDB" id="21539at2759"/>
<dbReference type="PROSITE" id="PS51513">
    <property type="entry name" value="FFD"/>
    <property type="match status" value="1"/>
</dbReference>
<feature type="compositionally biased region" description="Polar residues" evidence="4">
    <location>
        <begin position="219"/>
        <end position="230"/>
    </location>
</feature>
<feature type="domain" description="DFDF" evidence="5">
    <location>
        <begin position="265"/>
        <end position="301"/>
    </location>
</feature>
<feature type="domain" description="TFG box profile" evidence="7">
    <location>
        <begin position="360"/>
        <end position="380"/>
    </location>
</feature>
<evidence type="ECO:0000259" key="7">
    <source>
        <dbReference type="PROSITE" id="PS51536"/>
    </source>
</evidence>
<dbReference type="InterPro" id="IPR025609">
    <property type="entry name" value="Lsm14-like_N"/>
</dbReference>
<reference evidence="9 10" key="2">
    <citation type="submission" date="2018-10" db="EMBL/GenBank/DDBJ databases">
        <authorList>
            <consortium name="Pathogen Informatics"/>
        </authorList>
    </citation>
    <scope>NUCLEOTIDE SEQUENCE [LARGE SCALE GENOMIC DNA]</scope>
</reference>
<dbReference type="InterPro" id="IPR025762">
    <property type="entry name" value="DFDF"/>
</dbReference>
<evidence type="ECO:0000259" key="6">
    <source>
        <dbReference type="PROSITE" id="PS51513"/>
    </source>
</evidence>
<dbReference type="SMART" id="SM01199">
    <property type="entry name" value="FDF"/>
    <property type="match status" value="1"/>
</dbReference>
<evidence type="ECO:0000313" key="10">
    <source>
        <dbReference type="Proteomes" id="UP000274131"/>
    </source>
</evidence>
<dbReference type="PANTHER" id="PTHR13586">
    <property type="entry name" value="SCD6 PROTEIN-RELATED"/>
    <property type="match status" value="1"/>
</dbReference>
<dbReference type="AlphaFoldDB" id="A0A0N4V2L8"/>
<dbReference type="WBParaSite" id="EVEC_0000424701-mRNA-1">
    <property type="protein sequence ID" value="EVEC_0000424701-mRNA-1"/>
    <property type="gene ID" value="EVEC_0000424701"/>
</dbReference>
<dbReference type="SUPFAM" id="SSF50182">
    <property type="entry name" value="Sm-like ribonucleoproteins"/>
    <property type="match status" value="1"/>
</dbReference>
<feature type="compositionally biased region" description="Polar residues" evidence="4">
    <location>
        <begin position="188"/>
        <end position="203"/>
    </location>
</feature>
<dbReference type="InterPro" id="IPR025761">
    <property type="entry name" value="FFD_box"/>
</dbReference>
<accession>A0A0N4V2L8</accession>
<evidence type="ECO:0000256" key="3">
    <source>
        <dbReference type="PROSITE-ProRule" id="PRU00869"/>
    </source>
</evidence>
<sequence>MAQQTPYIGSKISLISKLDIRYEGILYTVDTNESTIALAKVRSFGTEDRPTTNPVAGRNDVYEYIIFKANDIKDLIVCDTPKPVVELSGGLPYDPAIITVSQNRTSGIPSQPGVGGNLNTVSGGCKFPSIVCLPTVSSYTSRSDTPNRVSPSVEAAPPAISRAPGTGRSQRGAVGAGQYPDQSKNRGGFNQQIQPPYSANSNAMHMIGNSRPPPVQIPPNYNNVPPAGSQNYYSNYRGGAGGRDYYQRGLGGQRGGRGGTAGKPVQKEKQIKFESDYDFEKANEQFQETLSSITKEMKKTTIEDDGSEKCSAAGEKKGITKEEADVTEEEKTEESPFYDKSRSFFDRISCESLEKQEGKQAKLDWRKERETNQETFGHSAVRSLAFRRGRGMKGGRGMNYRRNDGYYNYAGGPRGGYGYQGDRERRGGNGYRKSYMGP</sequence>
<feature type="compositionally biased region" description="Polar residues" evidence="4">
    <location>
        <begin position="138"/>
        <end position="150"/>
    </location>
</feature>